<protein>
    <submittedName>
        <fullName evidence="1">Uncharacterized protein</fullName>
    </submittedName>
</protein>
<evidence type="ECO:0000313" key="2">
    <source>
        <dbReference type="Proteomes" id="UP000479000"/>
    </source>
</evidence>
<organism evidence="1 2">
    <name type="scientific">Nesidiocoris tenuis</name>
    <dbReference type="NCBI Taxonomy" id="355587"/>
    <lineage>
        <taxon>Eukaryota</taxon>
        <taxon>Metazoa</taxon>
        <taxon>Ecdysozoa</taxon>
        <taxon>Arthropoda</taxon>
        <taxon>Hexapoda</taxon>
        <taxon>Insecta</taxon>
        <taxon>Pterygota</taxon>
        <taxon>Neoptera</taxon>
        <taxon>Paraneoptera</taxon>
        <taxon>Hemiptera</taxon>
        <taxon>Heteroptera</taxon>
        <taxon>Panheteroptera</taxon>
        <taxon>Cimicomorpha</taxon>
        <taxon>Miridae</taxon>
        <taxon>Dicyphina</taxon>
        <taxon>Nesidiocoris</taxon>
    </lineage>
</organism>
<dbReference type="AlphaFoldDB" id="A0A6H5GBY9"/>
<keyword evidence="2" id="KW-1185">Reference proteome</keyword>
<sequence length="70" mass="7682">MSLIGIISGYFRDFRRLSTFSRFDTAATDEAIAVCKPAYQSESGGMVGYRRRKVCLLLVPVINSGLATGF</sequence>
<accession>A0A6H5GBY9</accession>
<dbReference type="EMBL" id="CADCXU010009071">
    <property type="protein sequence ID" value="CAA9999932.1"/>
    <property type="molecule type" value="Genomic_DNA"/>
</dbReference>
<evidence type="ECO:0000313" key="1">
    <source>
        <dbReference type="EMBL" id="CAA9999932.1"/>
    </source>
</evidence>
<name>A0A6H5GBY9_9HEMI</name>
<proteinExistence type="predicted"/>
<gene>
    <name evidence="1" type="ORF">NTEN_LOCUS6149</name>
</gene>
<reference evidence="1 2" key="1">
    <citation type="submission" date="2020-02" db="EMBL/GenBank/DDBJ databases">
        <authorList>
            <person name="Ferguson B K."/>
        </authorList>
    </citation>
    <scope>NUCLEOTIDE SEQUENCE [LARGE SCALE GENOMIC DNA]</scope>
</reference>
<dbReference type="Proteomes" id="UP000479000">
    <property type="component" value="Unassembled WGS sequence"/>
</dbReference>